<comment type="caution">
    <text evidence="2">The sequence shown here is derived from an EMBL/GenBank/DDBJ whole genome shotgun (WGS) entry which is preliminary data.</text>
</comment>
<evidence type="ECO:0000313" key="2">
    <source>
        <dbReference type="EMBL" id="CAE6421698.1"/>
    </source>
</evidence>
<sequence length="153" mass="16692">ALLFEEYWTHLEYVPKNENHLGAVRSELQGALASCLLDHMTSEGSTSPFTINDLIEERSMGIARPEPSLPRHRREETSTHTDVKTRSLNCPSVPSRTPGLGNMLKSLGRQTMNAFNMAIDSTGVLPGLSDIMGAFKSLSPSLTRKGSCMSNGT</sequence>
<accession>A0A8H2XA22</accession>
<feature type="compositionally biased region" description="Polar residues" evidence="1">
    <location>
        <begin position="86"/>
        <end position="95"/>
    </location>
</feature>
<dbReference type="Proteomes" id="UP000663853">
    <property type="component" value="Unassembled WGS sequence"/>
</dbReference>
<organism evidence="2 3">
    <name type="scientific">Rhizoctonia solani</name>
    <dbReference type="NCBI Taxonomy" id="456999"/>
    <lineage>
        <taxon>Eukaryota</taxon>
        <taxon>Fungi</taxon>
        <taxon>Dikarya</taxon>
        <taxon>Basidiomycota</taxon>
        <taxon>Agaricomycotina</taxon>
        <taxon>Agaricomycetes</taxon>
        <taxon>Cantharellales</taxon>
        <taxon>Ceratobasidiaceae</taxon>
        <taxon>Rhizoctonia</taxon>
    </lineage>
</organism>
<protein>
    <submittedName>
        <fullName evidence="2">Uncharacterized protein</fullName>
    </submittedName>
</protein>
<proteinExistence type="predicted"/>
<dbReference type="EMBL" id="CAJMXA010000221">
    <property type="protein sequence ID" value="CAE6421698.1"/>
    <property type="molecule type" value="Genomic_DNA"/>
</dbReference>
<reference evidence="2" key="1">
    <citation type="submission" date="2021-01" db="EMBL/GenBank/DDBJ databases">
        <authorList>
            <person name="Kaushik A."/>
        </authorList>
    </citation>
    <scope>NUCLEOTIDE SEQUENCE</scope>
    <source>
        <strain evidence="2">AG6-10EEA</strain>
    </source>
</reference>
<dbReference type="AlphaFoldDB" id="A0A8H2XA22"/>
<name>A0A8H2XA22_9AGAM</name>
<feature type="compositionally biased region" description="Basic and acidic residues" evidence="1">
    <location>
        <begin position="73"/>
        <end position="85"/>
    </location>
</feature>
<feature type="region of interest" description="Disordered" evidence="1">
    <location>
        <begin position="64"/>
        <end position="99"/>
    </location>
</feature>
<evidence type="ECO:0000256" key="1">
    <source>
        <dbReference type="SAM" id="MobiDB-lite"/>
    </source>
</evidence>
<gene>
    <name evidence="2" type="ORF">RDB_LOCUS12936</name>
</gene>
<feature type="non-terminal residue" evidence="2">
    <location>
        <position position="1"/>
    </location>
</feature>
<evidence type="ECO:0000313" key="3">
    <source>
        <dbReference type="Proteomes" id="UP000663853"/>
    </source>
</evidence>